<keyword evidence="3" id="KW-0596">Phosphopantetheine</keyword>
<feature type="domain" description="Carrier" evidence="8">
    <location>
        <begin position="11"/>
        <end position="86"/>
    </location>
</feature>
<dbReference type="Pfam" id="PF00501">
    <property type="entry name" value="AMP-binding"/>
    <property type="match status" value="5"/>
</dbReference>
<dbReference type="FunFam" id="3.40.50.12780:FF:000012">
    <property type="entry name" value="Non-ribosomal peptide synthetase"/>
    <property type="match status" value="4"/>
</dbReference>
<protein>
    <recommendedName>
        <fullName evidence="8">Carrier domain-containing protein</fullName>
    </recommendedName>
</protein>
<accession>A0A8H9HLR2</accession>
<dbReference type="NCBIfam" id="TIGR01720">
    <property type="entry name" value="NRPS-para261"/>
    <property type="match status" value="1"/>
</dbReference>
<dbReference type="Gene3D" id="3.40.50.12780">
    <property type="entry name" value="N-terminal domain of ligase-like"/>
    <property type="match status" value="2"/>
</dbReference>
<evidence type="ECO:0000259" key="8">
    <source>
        <dbReference type="PROSITE" id="PS50075"/>
    </source>
</evidence>
<dbReference type="Pfam" id="PF13193">
    <property type="entry name" value="AMP-binding_C"/>
    <property type="match status" value="5"/>
</dbReference>
<evidence type="ECO:0000256" key="3">
    <source>
        <dbReference type="ARBA" id="ARBA00022450"/>
    </source>
</evidence>
<dbReference type="InterPro" id="IPR020845">
    <property type="entry name" value="AMP-binding_CS"/>
</dbReference>
<feature type="region of interest" description="Disordered" evidence="7">
    <location>
        <begin position="2089"/>
        <end position="2108"/>
    </location>
</feature>
<dbReference type="FunFam" id="3.30.300.30:FF:000010">
    <property type="entry name" value="Enterobactin synthetase component F"/>
    <property type="match status" value="5"/>
</dbReference>
<dbReference type="GO" id="GO:0008610">
    <property type="term" value="P:lipid biosynthetic process"/>
    <property type="evidence" value="ECO:0007669"/>
    <property type="project" value="UniProtKB-ARBA"/>
</dbReference>
<dbReference type="FunFam" id="3.30.559.10:FF:000012">
    <property type="entry name" value="Non-ribosomal peptide synthetase"/>
    <property type="match status" value="1"/>
</dbReference>
<feature type="domain" description="Carrier" evidence="8">
    <location>
        <begin position="595"/>
        <end position="669"/>
    </location>
</feature>
<keyword evidence="5" id="KW-0677">Repeat</keyword>
<gene>
    <name evidence="9" type="ORF">GCM10010502_24050</name>
</gene>
<dbReference type="GeneID" id="97485521"/>
<dbReference type="GO" id="GO:0031177">
    <property type="term" value="F:phosphopantetheine binding"/>
    <property type="evidence" value="ECO:0007669"/>
    <property type="project" value="InterPro"/>
</dbReference>
<dbReference type="InterPro" id="IPR025110">
    <property type="entry name" value="AMP-bd_C"/>
</dbReference>
<dbReference type="SMART" id="SM00824">
    <property type="entry name" value="PKS_TE"/>
    <property type="match status" value="1"/>
</dbReference>
<dbReference type="PROSITE" id="PS50075">
    <property type="entry name" value="CARRIER"/>
    <property type="match status" value="6"/>
</dbReference>
<dbReference type="Gene3D" id="3.40.50.1820">
    <property type="entry name" value="alpha/beta hydrolase"/>
    <property type="match status" value="1"/>
</dbReference>
<organism evidence="9 10">
    <name type="scientific">Kitasatospora aureofaciens</name>
    <name type="common">Streptomyces aureofaciens</name>
    <dbReference type="NCBI Taxonomy" id="1894"/>
    <lineage>
        <taxon>Bacteria</taxon>
        <taxon>Bacillati</taxon>
        <taxon>Actinomycetota</taxon>
        <taxon>Actinomycetes</taxon>
        <taxon>Kitasatosporales</taxon>
        <taxon>Streptomycetaceae</taxon>
        <taxon>Kitasatospora</taxon>
    </lineage>
</organism>
<proteinExistence type="inferred from homology"/>
<reference evidence="9" key="2">
    <citation type="submission" date="2020-09" db="EMBL/GenBank/DDBJ databases">
        <authorList>
            <person name="Sun Q."/>
            <person name="Ohkuma M."/>
        </authorList>
    </citation>
    <scope>NUCLEOTIDE SEQUENCE</scope>
    <source>
        <strain evidence="9">JCM 4434</strain>
    </source>
</reference>
<feature type="domain" description="Carrier" evidence="8">
    <location>
        <begin position="3157"/>
        <end position="3232"/>
    </location>
</feature>
<dbReference type="FunFam" id="2.30.38.10:FF:000001">
    <property type="entry name" value="Non-ribosomal peptide synthetase PvdI"/>
    <property type="match status" value="5"/>
</dbReference>
<dbReference type="InterPro" id="IPR020806">
    <property type="entry name" value="PKS_PP-bd"/>
</dbReference>
<dbReference type="InterPro" id="IPR010060">
    <property type="entry name" value="NRPS_synth"/>
</dbReference>
<feature type="region of interest" description="Disordered" evidence="7">
    <location>
        <begin position="4188"/>
        <end position="4210"/>
    </location>
</feature>
<dbReference type="GO" id="GO:0044550">
    <property type="term" value="P:secondary metabolite biosynthetic process"/>
    <property type="evidence" value="ECO:0007669"/>
    <property type="project" value="UniProtKB-ARBA"/>
</dbReference>
<dbReference type="GO" id="GO:0003824">
    <property type="term" value="F:catalytic activity"/>
    <property type="evidence" value="ECO:0007669"/>
    <property type="project" value="InterPro"/>
</dbReference>
<dbReference type="CDD" id="cd12117">
    <property type="entry name" value="A_NRPS_Srf_like"/>
    <property type="match status" value="3"/>
</dbReference>
<dbReference type="EMBL" id="BMUB01000004">
    <property type="protein sequence ID" value="GGU71493.1"/>
    <property type="molecule type" value="Genomic_DNA"/>
</dbReference>
<feature type="compositionally biased region" description="Basic and acidic residues" evidence="7">
    <location>
        <begin position="3138"/>
        <end position="3157"/>
    </location>
</feature>
<feature type="region of interest" description="Disordered" evidence="7">
    <location>
        <begin position="3138"/>
        <end position="3159"/>
    </location>
</feature>
<dbReference type="FunFam" id="3.40.50.980:FF:000002">
    <property type="entry name" value="Enterobactin synthetase component F"/>
    <property type="match status" value="1"/>
</dbReference>
<dbReference type="InterPro" id="IPR001031">
    <property type="entry name" value="Thioesterase"/>
</dbReference>
<evidence type="ECO:0000256" key="1">
    <source>
        <dbReference type="ARBA" id="ARBA00001957"/>
    </source>
</evidence>
<dbReference type="GO" id="GO:0005829">
    <property type="term" value="C:cytosol"/>
    <property type="evidence" value="ECO:0007669"/>
    <property type="project" value="TreeGrafter"/>
</dbReference>
<dbReference type="FunFam" id="3.40.50.980:FF:000001">
    <property type="entry name" value="Non-ribosomal peptide synthetase"/>
    <property type="match status" value="4"/>
</dbReference>
<dbReference type="Pfam" id="PF00668">
    <property type="entry name" value="Condensation"/>
    <property type="match status" value="5"/>
</dbReference>
<dbReference type="CDD" id="cd19540">
    <property type="entry name" value="LCL_NRPS-like"/>
    <property type="match status" value="3"/>
</dbReference>
<evidence type="ECO:0000313" key="9">
    <source>
        <dbReference type="EMBL" id="GGU71493.1"/>
    </source>
</evidence>
<dbReference type="CDD" id="cd17643">
    <property type="entry name" value="A_NRPS_Cytc1-like"/>
    <property type="match status" value="1"/>
</dbReference>
<dbReference type="InterPro" id="IPR023213">
    <property type="entry name" value="CAT-like_dom_sf"/>
</dbReference>
<name>A0A8H9HLR2_KITAU</name>
<dbReference type="Gene3D" id="3.40.50.980">
    <property type="match status" value="6"/>
</dbReference>
<dbReference type="InterPro" id="IPR001242">
    <property type="entry name" value="Condensation_dom"/>
</dbReference>
<dbReference type="Pfam" id="PF00975">
    <property type="entry name" value="Thioesterase"/>
    <property type="match status" value="1"/>
</dbReference>
<dbReference type="InterPro" id="IPR000873">
    <property type="entry name" value="AMP-dep_synth/lig_dom"/>
</dbReference>
<dbReference type="NCBIfam" id="NF003417">
    <property type="entry name" value="PRK04813.1"/>
    <property type="match status" value="5"/>
</dbReference>
<feature type="domain" description="Carrier" evidence="8">
    <location>
        <begin position="5280"/>
        <end position="5356"/>
    </location>
</feature>
<feature type="domain" description="Carrier" evidence="8">
    <location>
        <begin position="2106"/>
        <end position="2181"/>
    </location>
</feature>
<dbReference type="SUPFAM" id="SSF52777">
    <property type="entry name" value="CoA-dependent acyltransferases"/>
    <property type="match status" value="10"/>
</dbReference>
<feature type="domain" description="Carrier" evidence="8">
    <location>
        <begin position="4208"/>
        <end position="4283"/>
    </location>
</feature>
<comment type="cofactor">
    <cofactor evidence="1">
        <name>pantetheine 4'-phosphate</name>
        <dbReference type="ChEBI" id="CHEBI:47942"/>
    </cofactor>
</comment>
<dbReference type="InterPro" id="IPR029058">
    <property type="entry name" value="AB_hydrolase_fold"/>
</dbReference>
<dbReference type="InterPro" id="IPR010071">
    <property type="entry name" value="AA_adenyl_dom"/>
</dbReference>
<dbReference type="FunFam" id="1.10.1200.10:FF:000016">
    <property type="entry name" value="Non-ribosomal peptide synthase"/>
    <property type="match status" value="2"/>
</dbReference>
<dbReference type="InterPro" id="IPR045851">
    <property type="entry name" value="AMP-bd_C_sf"/>
</dbReference>
<dbReference type="GO" id="GO:0043041">
    <property type="term" value="P:amino acid activation for nonribosomal peptide biosynthetic process"/>
    <property type="evidence" value="ECO:0007669"/>
    <property type="project" value="TreeGrafter"/>
</dbReference>
<dbReference type="Gene3D" id="2.30.38.10">
    <property type="entry name" value="Luciferase, Domain 3"/>
    <property type="match status" value="3"/>
</dbReference>
<dbReference type="InterPro" id="IPR006162">
    <property type="entry name" value="Ppantetheine_attach_site"/>
</dbReference>
<dbReference type="RefSeq" id="WP_191898835.1">
    <property type="nucleotide sequence ID" value="NZ_BMUB01000004.1"/>
</dbReference>
<dbReference type="InterPro" id="IPR036736">
    <property type="entry name" value="ACP-like_sf"/>
</dbReference>
<dbReference type="InterPro" id="IPR020802">
    <property type="entry name" value="TesA-like"/>
</dbReference>
<dbReference type="Gene3D" id="3.30.300.30">
    <property type="match status" value="5"/>
</dbReference>
<comment type="caution">
    <text evidence="9">The sequence shown here is derived from an EMBL/GenBank/DDBJ whole genome shotgun (WGS) entry which is preliminary data.</text>
</comment>
<keyword evidence="6" id="KW-0045">Antibiotic biosynthesis</keyword>
<dbReference type="Pfam" id="PF00550">
    <property type="entry name" value="PP-binding"/>
    <property type="match status" value="6"/>
</dbReference>
<dbReference type="GO" id="GO:0017000">
    <property type="term" value="P:antibiotic biosynthetic process"/>
    <property type="evidence" value="ECO:0007669"/>
    <property type="project" value="UniProtKB-KW"/>
</dbReference>
<evidence type="ECO:0000256" key="4">
    <source>
        <dbReference type="ARBA" id="ARBA00022553"/>
    </source>
</evidence>
<dbReference type="GO" id="GO:0072330">
    <property type="term" value="P:monocarboxylic acid biosynthetic process"/>
    <property type="evidence" value="ECO:0007669"/>
    <property type="project" value="UniProtKB-ARBA"/>
</dbReference>
<comment type="similarity">
    <text evidence="2">Belongs to the ATP-dependent AMP-binding enzyme family.</text>
</comment>
<dbReference type="NCBIfam" id="TIGR01733">
    <property type="entry name" value="AA-adenyl-dom"/>
    <property type="match status" value="5"/>
</dbReference>
<keyword evidence="4" id="KW-0597">Phosphoprotein</keyword>
<dbReference type="PROSITE" id="PS00455">
    <property type="entry name" value="AMP_BINDING"/>
    <property type="match status" value="5"/>
</dbReference>
<dbReference type="Proteomes" id="UP000610124">
    <property type="component" value="Unassembled WGS sequence"/>
</dbReference>
<evidence type="ECO:0000256" key="5">
    <source>
        <dbReference type="ARBA" id="ARBA00022737"/>
    </source>
</evidence>
<evidence type="ECO:0000256" key="7">
    <source>
        <dbReference type="SAM" id="MobiDB-lite"/>
    </source>
</evidence>
<evidence type="ECO:0000313" key="10">
    <source>
        <dbReference type="Proteomes" id="UP000610124"/>
    </source>
</evidence>
<dbReference type="PANTHER" id="PTHR45527">
    <property type="entry name" value="NONRIBOSOMAL PEPTIDE SYNTHETASE"/>
    <property type="match status" value="1"/>
</dbReference>
<dbReference type="Gene3D" id="3.30.559.30">
    <property type="entry name" value="Nonribosomal peptide synthetase, condensation domain"/>
    <property type="match status" value="5"/>
</dbReference>
<dbReference type="PANTHER" id="PTHR45527:SF1">
    <property type="entry name" value="FATTY ACID SYNTHASE"/>
    <property type="match status" value="1"/>
</dbReference>
<sequence length="5638" mass="602172">MSGDQQTHRADPRPASAEELCRLFAEVLGRDSVDPAAGFFELGGDRPAAVRLLARVRAELGFRVPLPLLLDAPTPSALATRLADRAPAHPDPRPTLTGLVDAQVARTPQAPALYADDTTLTYAELDARANRLARVLADRGLGTEDVVALALPKSPEAVAAILAVAKTGAAWLPADPAYPAERLRHMLTDSRAALVLTTAATAERLPDTGAPRLLLDSPAHLSGLAARPGTPFTAAERVRPLSAGNTAYVIYTSGSTGVPKGVAVTHTGLPSMIGTQVAATGVGPGSRVLQAASLSFDVSVSDLAVALTTGAALVLPREQSQLVGDALAALIDRYGVTHADVATAMAATLPDAPMPSLRTLIGGGEAVPRELAARLGRDRLMLNSYGPTETTVIVTMSEPLTGAEQPPIGHPCQDVRVHVLDERLRPVEPGTVGELYVSGPHLARGYLGRPALTADRFVACPFGEPGERMYRTGDLGSRRPDGQLDFHGRADDQVKIRGFRVELGEVEQTLSAHPGVGQAVVLVREDRPGERRLVGYTVGAADPAELRAHCAERLPDHMVPTVVVLDRLPLTPNGKVDKLALPAPVFGAAEEGGRAPAGELEHTLARLFAEVLGIPRVGVTESFFELGGDSIVAIQLVSRARHAGLQLTPRSVFDAPSVEALARIARPLEGPVAVEPEGAGLGDVLPTPVVHWLSEQHGAVESFYQSTLLTLPAGTSQTELATALQSLLDHHDVLRARTSPLAERPWTLHVPAPGAVPAASVLRAATGPATAEALRAETGAARDRLSPEDGRMLQAVRFDAGPELPVRLLLVIHHLVVDGVTWRIVEEDLLAALAAAREGREPALPPVPTSFRRWAQLLTAEARTDRRAAELPSWQAALATPDPLLGERPLDPARDTYATEGTLRLVLPARTTQALLTRVTAAYHAQVNDVLLTALALALGHWRGGAPAGPDGAVLLGLEGHGREEIVDGVDLHRTAGWFTSLYPVRLAPGALPWSEVTSAGPELGRALGRVKEQLRAVPDYGIGYGLLRHLNPATAELLAGYAEPQVEFNYLGRFQPEGVTAEDVLAGAEAMTEGAAPGLALGRVLGLDATTVDTPQGPLLVAQWSWAGELLDEERVRALAEAWFTALGALAEHAERPDAGGHTPSDFPLVALGQEELDRLSELHAPAALVDVWPTSPLQQGMAFHAAYDTEGADVYTSVCTFDLTGPVDAGRLRAAAEALLLRQPNLKAGFHQRPDGPPVQAVPDRVELPFTVLDLTAHADPAAEADRIAAAEYGRRFDLARPPLLRYTLLTLAPGRHRLIAAAHHILLDGWSTPLFAEELWSLYFGQPLPPAVPYREYLRWITRRDAAAARTAWAEALAGVDEPTLLAPGRTPATPQLPLRLHTGLTPEATEALGRTARRYGVTLNTLVQAAWGVLLARLTGREDVLFGTTVSGRPHDLPGVERMMGLLINTVPVRVTLDPAESWGQLLLRLQHEQSALLDHQHLSLTEIQQLAGLGSLFDTVTVYGNYPDPSALDEADPSGATRVTLVEDVDSAHYPLLLALTPGDGLQLRLDHQPDAFTPAEARALLDRFLALLDRIVADPAELVATVDVLTDDEREQLLSSWHGPVTELPSGAVPELFEAQAAATPEAVALVSGGQEVTYAELNARANGLALRLVEAGVGTETPVAVLLERSPALVIALLAVLKAGGTYVPLDDAQPEERLRAVLADAGATVAVTDRDHPALAGLTTLAVGDETADNLESRSDGAQLAYVMHTSGSTGTPKGIGITHRAVVDLALGGTFAGGGHAVVPVHAPTAFDASTYELWAPLLSGGRLVIAPAGRLGVAELADTIGRGGVTAAWMSVGLFNVLAAEAPQTFTGLREVWTGGDIASPAAMRRVLESCPGLKLVNVYGPTETTTFATHHPMADAAEVPGVVPIGRPLANTRAYVLDAGLRPVPVGVPGELYLAGNGLARGYVGRPALTAERFVACPFGEPGARMYRTGDIARWNLAGELEFVGRADNQVKVRGFRIELGEVEATFTAHPAVGQVAVLVREDRPGDKRLVAYATGAAGPEELRAFVADRLPAYMLPAAIVTLDALPVTPNGKVDRRALPAPDYSGSEGRAPRTDAERSLCQLFGEVLGLAEVSIDDNFFDLGGHSLLATKLVSRIRTALGAELPIRTLFDHPTVAALTTALPRTGPVRPALRPADRPALVPLSPAQQRLWFIEQFEGPSALYNTPVAVRLTGVVDITALERAVRDVVARHEVLRTLVPTTDGQPHQLVTEAPRLPLRAVPVATEEELRTALAAAGGQVFDLATELPVRCTLFSLPHDEHVLLVLMHHIAGDGWSVAPLFRDLATAYRARSAGTAPAWQPLPVQYADYALWQRELLGTQEQPTALLTGQLAHWQQALAGAPEELALPYDRPRPATPSHRGGLAEAAVGAELHSALAELATMQNASLFMVLQAAVATLYTRLGAGTDLPLGTPVAGRTDAALDDLVGFFVNTLLLRTDTSGNPTFRELLERVRRTDLDAFDHQDIPFERLVEQLNPTRTPGRHPLFQTLVALESRAAVPATFGELACAEHPFELDVAKFDLSFRFTEQAPSPRAGLTVAVEYATDLFDATTGTALAERLLRVLRAVAADPDAPINGIDVLAPAEREQLLTGWNDTAVPVPDATLPELFEARAAATPDAVALVCGDTRLSYAALDSRAEHLAAHLAEAGIGADTPVVLLMDRSAELVTAILAVTKAGGAYVPLDDRHPAERLRQITAGTGAALVLVDPAHRDHPLATDAPCPVLALTEGWFDGPRRRRAHRAAPHPEQLAYVMFTSGSTGKPKGIAITHRDVVQLASDPCWQHPDGLRVLFHAPHAFDASTYELWAPLLSGGQVVVAPRGDLDAAAIRGLVRAHRLTHVHVTAGLFRVIAEEEPGVFEGVREVLTGGDVVSAPAVRRVLAAVPGIGVRVLYGPTEITLCATQLPFSSAESVPDVVPIGRPMANTQTYVLDDTLQPVPAGVPGELYIAGAGLARGYVDRPDLTAERFVACPFGGPGTRMYRTGDLVRRRADGVLEFLGRTDDQVKIRGFRIELAEVETAFTAHPGVGQALALVREDQPGDKRLVAYVTGTATPGELRAFVTDRLPTYMLPAAVVVLDALPVTPNGKVDRRALPAPDHTRAPEGRAPRNATEQALCELFAETLDLPAVSIDDNFFDLGGHSLLATKLASRIRTTLGTELPIRTLFDHPTVGELSGALPAAQARPALQRRTRPARIPLSPAQQRLWFIDQFEGPSALYNTPFVAPLTGEIDITALTEALNDVVTRHEVLRTTLATTDGRPHQLIAASGRPVLRTHRVADEQELQAAVAEATAEVFRLAEDQPIRVTLVSHGTDGGADRHALVVLLHHIAGDGWSVTPLVRDLDTAYRARRTGSAPDWQPLPVQYADYALWQHELLGAEDDPSSVQLAQLAHWRRALADLPEELALPYDRPRPAFPSHRGGTVEYRLNAELHRRLTELAAAGRASLFMVLQAAVATLYTRLGAGTDLPLGTPTAGRTDEALDDLVGFFVNTLVLRTDTSGDPTFRELLDRVRRADLDAFEHQDLPFERLVEHLNPTRTPARHPLFQTVLTVSSGPAPVLTLGEVSGVLEGAGESLAHFDLNFNFTERHGEDGTALGVAAAVEYAADLFDRATVTTLTERLLRVLEAVVTEPDAPIGGIEILSPAERSLVLTGWNDTAVPVADTTLSELFEAQAAATPDAVAVVSDTERLSYAELDARAGALAAVLLERGLAVEEPVAILMDRSADLVTAILAVTKAGGTYVPLDTRYPLDRMRHILADTRAQLVLVDPSHRDHPVLTSEGPTPLDVTGTRAAAPASRRSLPGQLLYVMYTSGSTGVPKGVAVTHRNVVDLLANRHFHQGHHESVLLHSPTAFDASTTEVWAPLVTGGRIVLAAPGQLDLSALAATITRHAVTLVQAPSGLLRLMAEEAPEAFRAVRQVWTGGDVVPPEAVRQLFRVCPETEVVAVYAPTETTAIKTTFTMSPGEEVPAVVPIGRPLANTRAYVLDDALQPVPAGVPGELYIAGNGLARGYVGRPALTAERFVACPFAGKGERMYRTGDIVRWSADGVLEFLGRTDDQVKVRGFRIEPAEVEAALAAHPAVGHAVAMVREDQPGDKRLVAYVTGAATPGELRAFVTDRLPAYMLPAAIVTLDALPVTPNGKVDRRALPAPDHTGTPEGRAPRTDTEQALCELFAETLGLPTVSIDGNFFDLGGHSLLATKLVSRIRTAFDTELPIRTLFDAPTVAALAEHLGNSRTPVRARLTTRERPELVPLSYAQQRLWFIDQFEGRSALYNTPFALRLSGAVDTAALAMALNDVVTRHEVLRTTFPTTHGRPHQLIAATSELALHVHPVADEEELREALAEASRETFDLAVDLPVRARLLSLPADEHVLLVLMHHIVSDGWSVAPLLRDLDTAYRARRTGSAPDWQPLPVQYADYALWQRELLGSEDDPGSTHHIQLAYWKRTLAGLPEELTLPYDCRRPMLPTRAGDTVEFRVPAELHASMAELARTSRSSVFMVVQAALAATLSRLGAGADIPLGTPIAGRTDEALDELIGFFVNTLVLRADLSGEPSFHELLERVRLANLDAFEHQDVPFERLVEVLNPARSTARHPLFQVMLTFGTGEPATPSFAGLPARIEPPSAELAKFDLAFGFSEQLDADGAPAGIGVVVEFARELFDPATVAAIGGRFERLLAAVVAEPARPVVEAEILTPAERTLILDHWSRPEQHPHPVEPTTIPALFAAQAARTPEAVAVVHRDERVSYAELDARANRLARLLAARGVGPERLVALALPRSVELVVAVLAVLKAGGAYVPIDPDYPADRIAYTLRDSAPELLLTTTVAAARLPDSAVPLLLLDTPETAAELDRTAAGAPAPALGPDHPAYVVYTSGSTGRPKGVVIPHANVARLFAATDHWFSPGPEDVWTLFHSYAFDFSVWELWGALLHGGSLVVVPFETSRSPREFLELLVRERVTFLNQTPSAFYQLMQADQEEPELGALLALRRVVFGGEALDLARLAPWYERHAEDATVLVNMYGITETTVHVSYRPLDAGTAAGQSRSLIGAGIPDLRLYLLDSRLRPVPAGVPGELYVAGAGLARGYLGRPGLTAERFVADPYGAPGTRMYRTGDLARWTAGGELDYLGRIDAQVKIRGFRIELGEIGSVLSRRPEVASAAVVVREDAPGEKRLVGYLVPAAGPVDPDALRTHLAAELPDYMLPAALVPLERLPLTPNGKLDERALPAPGPGRAGGGRGPRTPLEEVLCGLFADVLGLDRVGIDDNFFELGGHSLLAGRLVAGMRELTGTDDLGVRALFQAPTVAGLAELLAGARDGAPAEEAFPVLLPIRTRGSRPPLFCVHPAAGISWVYTGLLRHLDAERPIYGLQAPGLADLSRHPESLAEMARTYLAELRSVRPEGPYALLGWSFGGPVAHAMAALLRQQGEQVELLAVLDGYPELDEYAEFTGDDRAERDPALLAAILDSLGQPAGEITAWPADEAGYAELVRHGEGPLTGLSGAGVARVVEVFLANLALAAEAPLPGYDGDALVFVAAKDRPADAPDPETWRAHVGGRVEIHEVPSTHGAMTGAEALAVIGPVLADRLRHPAPDQGPRHP</sequence>
<evidence type="ECO:0000256" key="6">
    <source>
        <dbReference type="ARBA" id="ARBA00023194"/>
    </source>
</evidence>
<dbReference type="PROSITE" id="PS00012">
    <property type="entry name" value="PHOSPHOPANTETHEINE"/>
    <property type="match status" value="4"/>
</dbReference>
<reference evidence="9" key="1">
    <citation type="journal article" date="2014" name="Int. J. Syst. Evol. Microbiol.">
        <title>Complete genome sequence of Corynebacterium casei LMG S-19264T (=DSM 44701T), isolated from a smear-ripened cheese.</title>
        <authorList>
            <consortium name="US DOE Joint Genome Institute (JGI-PGF)"/>
            <person name="Walter F."/>
            <person name="Albersmeier A."/>
            <person name="Kalinowski J."/>
            <person name="Ruckert C."/>
        </authorList>
    </citation>
    <scope>NUCLEOTIDE SEQUENCE</scope>
    <source>
        <strain evidence="9">JCM 4434</strain>
    </source>
</reference>
<dbReference type="SUPFAM" id="SSF53474">
    <property type="entry name" value="alpha/beta-Hydrolases"/>
    <property type="match status" value="1"/>
</dbReference>
<dbReference type="InterPro" id="IPR042099">
    <property type="entry name" value="ANL_N_sf"/>
</dbReference>
<dbReference type="SUPFAM" id="SSF56801">
    <property type="entry name" value="Acetyl-CoA synthetase-like"/>
    <property type="match status" value="5"/>
</dbReference>
<evidence type="ECO:0000256" key="2">
    <source>
        <dbReference type="ARBA" id="ARBA00006432"/>
    </source>
</evidence>
<dbReference type="Gene3D" id="3.30.559.10">
    <property type="entry name" value="Chloramphenicol acetyltransferase-like domain"/>
    <property type="match status" value="5"/>
</dbReference>
<dbReference type="Gene3D" id="1.10.1200.10">
    <property type="entry name" value="ACP-like"/>
    <property type="match status" value="5"/>
</dbReference>
<dbReference type="InterPro" id="IPR009081">
    <property type="entry name" value="PP-bd_ACP"/>
</dbReference>
<feature type="region of interest" description="Disordered" evidence="7">
    <location>
        <begin position="5259"/>
        <end position="5281"/>
    </location>
</feature>
<dbReference type="SMART" id="SM00823">
    <property type="entry name" value="PKS_PP"/>
    <property type="match status" value="6"/>
</dbReference>
<dbReference type="FunFam" id="1.10.1200.10:FF:000005">
    <property type="entry name" value="Nonribosomal peptide synthetase 1"/>
    <property type="match status" value="3"/>
</dbReference>
<dbReference type="SUPFAM" id="SSF47336">
    <property type="entry name" value="ACP-like"/>
    <property type="match status" value="6"/>
</dbReference>